<dbReference type="RefSeq" id="WP_182213564.1">
    <property type="nucleotide sequence ID" value="NZ_JACEZS010000001.1"/>
</dbReference>
<evidence type="ECO:0000313" key="1">
    <source>
        <dbReference type="EMBL" id="MBA5604215.1"/>
    </source>
</evidence>
<evidence type="ECO:0000313" key="2">
    <source>
        <dbReference type="Proteomes" id="UP000566711"/>
    </source>
</evidence>
<accession>A0A7W2EE13</accession>
<reference evidence="1 2" key="1">
    <citation type="submission" date="2020-07" db="EMBL/GenBank/DDBJ databases">
        <title>Novel species isolated from subtropical streams in China.</title>
        <authorList>
            <person name="Lu H."/>
        </authorList>
    </citation>
    <scope>NUCLEOTIDE SEQUENCE [LARGE SCALE GENOMIC DNA]</scope>
    <source>
        <strain evidence="1 2">FT3S</strain>
    </source>
</reference>
<proteinExistence type="predicted"/>
<comment type="caution">
    <text evidence="1">The sequence shown here is derived from an EMBL/GenBank/DDBJ whole genome shotgun (WGS) entry which is preliminary data.</text>
</comment>
<dbReference type="AlphaFoldDB" id="A0A7W2EE13"/>
<dbReference type="Proteomes" id="UP000566711">
    <property type="component" value="Unassembled WGS sequence"/>
</dbReference>
<keyword evidence="2" id="KW-1185">Reference proteome</keyword>
<name>A0A7W2EE13_9BURK</name>
<protein>
    <submittedName>
        <fullName evidence="1">Uncharacterized protein</fullName>
    </submittedName>
</protein>
<dbReference type="EMBL" id="JACEZS010000001">
    <property type="protein sequence ID" value="MBA5604215.1"/>
    <property type="molecule type" value="Genomic_DNA"/>
</dbReference>
<organism evidence="1 2">
    <name type="scientific">Rugamonas fusca</name>
    <dbReference type="NCBI Taxonomy" id="2758568"/>
    <lineage>
        <taxon>Bacteria</taxon>
        <taxon>Pseudomonadati</taxon>
        <taxon>Pseudomonadota</taxon>
        <taxon>Betaproteobacteria</taxon>
        <taxon>Burkholderiales</taxon>
        <taxon>Oxalobacteraceae</taxon>
        <taxon>Telluria group</taxon>
        <taxon>Rugamonas</taxon>
    </lineage>
</organism>
<sequence length="75" mass="8187">MKVNYFLPPQAPHFALQAPHFCMEFCALHLRPAQAPHIMAQPLSAAAVTTADARALESVEDKVVIICPVKLVGYT</sequence>
<gene>
    <name evidence="1" type="ORF">H3H36_02405</name>
</gene>